<dbReference type="AlphaFoldDB" id="A0AAV4P1P6"/>
<feature type="compositionally biased region" description="Basic and acidic residues" evidence="9">
    <location>
        <begin position="12"/>
        <end position="22"/>
    </location>
</feature>
<proteinExistence type="inferred from homology"/>
<evidence type="ECO:0000313" key="11">
    <source>
        <dbReference type="Proteomes" id="UP001054945"/>
    </source>
</evidence>
<feature type="compositionally biased region" description="Polar residues" evidence="9">
    <location>
        <begin position="1"/>
        <end position="11"/>
    </location>
</feature>
<dbReference type="Proteomes" id="UP001054945">
    <property type="component" value="Unassembled WGS sequence"/>
</dbReference>
<dbReference type="PANTHER" id="PTHR11616">
    <property type="entry name" value="SODIUM/CHLORIDE DEPENDENT TRANSPORTER"/>
    <property type="match status" value="1"/>
</dbReference>
<sequence length="58" mass="6518">MFSFFQLNDPSKISDKDDDHPKRATWSKGIQSLLLCLSMSVGLGNIWRFPNVAYNNGG</sequence>
<dbReference type="PANTHER" id="PTHR11616:SF240">
    <property type="entry name" value="BLOATED TUBULES, ISOFORM B-RELATED"/>
    <property type="match status" value="1"/>
</dbReference>
<feature type="binding site" evidence="8">
    <location>
        <position position="41"/>
    </location>
    <ligand>
        <name>Na(+)</name>
        <dbReference type="ChEBI" id="CHEBI:29101"/>
        <label>1</label>
    </ligand>
</feature>
<feature type="region of interest" description="Disordered" evidence="9">
    <location>
        <begin position="1"/>
        <end position="22"/>
    </location>
</feature>
<dbReference type="GO" id="GO:0005886">
    <property type="term" value="C:plasma membrane"/>
    <property type="evidence" value="ECO:0007669"/>
    <property type="project" value="TreeGrafter"/>
</dbReference>
<evidence type="ECO:0000256" key="4">
    <source>
        <dbReference type="ARBA" id="ARBA00022692"/>
    </source>
</evidence>
<keyword evidence="4" id="KW-0812">Transmembrane</keyword>
<keyword evidence="6" id="KW-1133">Transmembrane helix</keyword>
<protein>
    <submittedName>
        <fullName evidence="10">Sodium-dependent nutrient amino acid transporter 1</fullName>
    </submittedName>
</protein>
<evidence type="ECO:0000313" key="10">
    <source>
        <dbReference type="EMBL" id="GIX91090.1"/>
    </source>
</evidence>
<feature type="non-terminal residue" evidence="10">
    <location>
        <position position="58"/>
    </location>
</feature>
<evidence type="ECO:0000256" key="8">
    <source>
        <dbReference type="PIRSR" id="PIRSR600175-1"/>
    </source>
</evidence>
<organism evidence="10 11">
    <name type="scientific">Caerostris extrusa</name>
    <name type="common">Bark spider</name>
    <name type="synonym">Caerostris bankana</name>
    <dbReference type="NCBI Taxonomy" id="172846"/>
    <lineage>
        <taxon>Eukaryota</taxon>
        <taxon>Metazoa</taxon>
        <taxon>Ecdysozoa</taxon>
        <taxon>Arthropoda</taxon>
        <taxon>Chelicerata</taxon>
        <taxon>Arachnida</taxon>
        <taxon>Araneae</taxon>
        <taxon>Araneomorphae</taxon>
        <taxon>Entelegynae</taxon>
        <taxon>Araneoidea</taxon>
        <taxon>Araneidae</taxon>
        <taxon>Caerostris</taxon>
    </lineage>
</organism>
<dbReference type="GO" id="GO:0015293">
    <property type="term" value="F:symporter activity"/>
    <property type="evidence" value="ECO:0007669"/>
    <property type="project" value="UniProtKB-KW"/>
</dbReference>
<dbReference type="GO" id="GO:0035725">
    <property type="term" value="P:sodium ion transmembrane transport"/>
    <property type="evidence" value="ECO:0007669"/>
    <property type="project" value="TreeGrafter"/>
</dbReference>
<dbReference type="GO" id="GO:0006865">
    <property type="term" value="P:amino acid transport"/>
    <property type="evidence" value="ECO:0007669"/>
    <property type="project" value="TreeGrafter"/>
</dbReference>
<evidence type="ECO:0000256" key="5">
    <source>
        <dbReference type="ARBA" id="ARBA00022847"/>
    </source>
</evidence>
<keyword evidence="11" id="KW-1185">Reference proteome</keyword>
<dbReference type="GO" id="GO:0046872">
    <property type="term" value="F:metal ion binding"/>
    <property type="evidence" value="ECO:0007669"/>
    <property type="project" value="UniProtKB-KW"/>
</dbReference>
<evidence type="ECO:0000256" key="9">
    <source>
        <dbReference type="SAM" id="MobiDB-lite"/>
    </source>
</evidence>
<evidence type="ECO:0000256" key="6">
    <source>
        <dbReference type="ARBA" id="ARBA00022989"/>
    </source>
</evidence>
<comment type="similarity">
    <text evidence="2">Belongs to the sodium:neurotransmitter symporter (SNF) (TC 2.A.22) family.</text>
</comment>
<name>A0AAV4P1P6_CAEEX</name>
<dbReference type="InterPro" id="IPR000175">
    <property type="entry name" value="Na/ntran_symport"/>
</dbReference>
<evidence type="ECO:0000256" key="2">
    <source>
        <dbReference type="ARBA" id="ARBA00006459"/>
    </source>
</evidence>
<dbReference type="Pfam" id="PF00209">
    <property type="entry name" value="SNF"/>
    <property type="match status" value="1"/>
</dbReference>
<comment type="subcellular location">
    <subcellularLocation>
        <location evidence="1">Membrane</location>
        <topology evidence="1">Multi-pass membrane protein</topology>
    </subcellularLocation>
</comment>
<evidence type="ECO:0000256" key="3">
    <source>
        <dbReference type="ARBA" id="ARBA00022448"/>
    </source>
</evidence>
<comment type="caution">
    <text evidence="10">The sequence shown here is derived from an EMBL/GenBank/DDBJ whole genome shotgun (WGS) entry which is preliminary data.</text>
</comment>
<reference evidence="10 11" key="1">
    <citation type="submission" date="2021-06" db="EMBL/GenBank/DDBJ databases">
        <title>Caerostris extrusa draft genome.</title>
        <authorList>
            <person name="Kono N."/>
            <person name="Arakawa K."/>
        </authorList>
    </citation>
    <scope>NUCLEOTIDE SEQUENCE [LARGE SCALE GENOMIC DNA]</scope>
</reference>
<evidence type="ECO:0000256" key="7">
    <source>
        <dbReference type="ARBA" id="ARBA00023136"/>
    </source>
</evidence>
<dbReference type="PROSITE" id="PS50267">
    <property type="entry name" value="NA_NEUROTRAN_SYMP_3"/>
    <property type="match status" value="1"/>
</dbReference>
<keyword evidence="8" id="KW-0479">Metal-binding</keyword>
<dbReference type="SUPFAM" id="SSF161070">
    <property type="entry name" value="SNF-like"/>
    <property type="match status" value="1"/>
</dbReference>
<keyword evidence="8" id="KW-0915">Sodium</keyword>
<keyword evidence="5" id="KW-0769">Symport</keyword>
<feature type="binding site" evidence="8">
    <location>
        <position position="45"/>
    </location>
    <ligand>
        <name>Na(+)</name>
        <dbReference type="ChEBI" id="CHEBI:29101"/>
        <label>1</label>
    </ligand>
</feature>
<dbReference type="EMBL" id="BPLR01003992">
    <property type="protein sequence ID" value="GIX91090.1"/>
    <property type="molecule type" value="Genomic_DNA"/>
</dbReference>
<dbReference type="InterPro" id="IPR037272">
    <property type="entry name" value="SNS_sf"/>
</dbReference>
<gene>
    <name evidence="10" type="primary">NAAT1_1</name>
    <name evidence="10" type="ORF">CEXT_385391</name>
</gene>
<keyword evidence="7" id="KW-0472">Membrane</keyword>
<evidence type="ECO:0000256" key="1">
    <source>
        <dbReference type="ARBA" id="ARBA00004141"/>
    </source>
</evidence>
<accession>A0AAV4P1P6</accession>
<keyword evidence="3" id="KW-0813">Transport</keyword>